<organism evidence="9 10">
    <name type="scientific">Ramazzottius varieornatus</name>
    <name type="common">Water bear</name>
    <name type="synonym">Tardigrade</name>
    <dbReference type="NCBI Taxonomy" id="947166"/>
    <lineage>
        <taxon>Eukaryota</taxon>
        <taxon>Metazoa</taxon>
        <taxon>Ecdysozoa</taxon>
        <taxon>Tardigrada</taxon>
        <taxon>Eutardigrada</taxon>
        <taxon>Parachela</taxon>
        <taxon>Hypsibioidea</taxon>
        <taxon>Ramazzottiidae</taxon>
        <taxon>Ramazzottius</taxon>
    </lineage>
</organism>
<feature type="transmembrane region" description="Helical" evidence="7">
    <location>
        <begin position="182"/>
        <end position="205"/>
    </location>
</feature>
<comment type="subcellular location">
    <subcellularLocation>
        <location evidence="1">Membrane</location>
        <topology evidence="1">Multi-pass membrane protein</topology>
    </subcellularLocation>
</comment>
<feature type="transmembrane region" description="Helical" evidence="7">
    <location>
        <begin position="363"/>
        <end position="387"/>
    </location>
</feature>
<dbReference type="SUPFAM" id="SSF103473">
    <property type="entry name" value="MFS general substrate transporter"/>
    <property type="match status" value="1"/>
</dbReference>
<keyword evidence="4 7" id="KW-1133">Transmembrane helix</keyword>
<evidence type="ECO:0000259" key="8">
    <source>
        <dbReference type="PROSITE" id="PS50850"/>
    </source>
</evidence>
<feature type="domain" description="Major facilitator superfamily (MFS) profile" evidence="8">
    <location>
        <begin position="10"/>
        <end position="486"/>
    </location>
</feature>
<protein>
    <recommendedName>
        <fullName evidence="8">Major facilitator superfamily (MFS) profile domain-containing protein</fullName>
    </recommendedName>
</protein>
<name>A0A1D1VWK5_RAMVA</name>
<dbReference type="Pfam" id="PF00083">
    <property type="entry name" value="Sugar_tr"/>
    <property type="match status" value="1"/>
</dbReference>
<dbReference type="AlphaFoldDB" id="A0A1D1VWK5"/>
<evidence type="ECO:0000256" key="6">
    <source>
        <dbReference type="RuleBase" id="RU003346"/>
    </source>
</evidence>
<feature type="transmembrane region" description="Helical" evidence="7">
    <location>
        <begin position="211"/>
        <end position="233"/>
    </location>
</feature>
<dbReference type="InterPro" id="IPR045263">
    <property type="entry name" value="GLUT"/>
</dbReference>
<dbReference type="PANTHER" id="PTHR23503:SF8">
    <property type="entry name" value="FACILITATED GLUCOSE TRANSPORTER PROTEIN 1"/>
    <property type="match status" value="1"/>
</dbReference>
<dbReference type="EMBL" id="BDGG01000012">
    <property type="protein sequence ID" value="GAV05842.1"/>
    <property type="molecule type" value="Genomic_DNA"/>
</dbReference>
<feature type="transmembrane region" description="Helical" evidence="7">
    <location>
        <begin position="90"/>
        <end position="111"/>
    </location>
</feature>
<dbReference type="Proteomes" id="UP000186922">
    <property type="component" value="Unassembled WGS sequence"/>
</dbReference>
<evidence type="ECO:0000256" key="4">
    <source>
        <dbReference type="ARBA" id="ARBA00022989"/>
    </source>
</evidence>
<evidence type="ECO:0000256" key="3">
    <source>
        <dbReference type="ARBA" id="ARBA00022692"/>
    </source>
</evidence>
<dbReference type="InterPro" id="IPR005829">
    <property type="entry name" value="Sugar_transporter_CS"/>
</dbReference>
<keyword evidence="5 7" id="KW-0472">Membrane</keyword>
<evidence type="ECO:0000313" key="9">
    <source>
        <dbReference type="EMBL" id="GAV05842.1"/>
    </source>
</evidence>
<feature type="transmembrane region" description="Helical" evidence="7">
    <location>
        <begin position="433"/>
        <end position="455"/>
    </location>
</feature>
<keyword evidence="10" id="KW-1185">Reference proteome</keyword>
<feature type="transmembrane region" description="Helical" evidence="7">
    <location>
        <begin position="297"/>
        <end position="324"/>
    </location>
</feature>
<evidence type="ECO:0000256" key="1">
    <source>
        <dbReference type="ARBA" id="ARBA00004141"/>
    </source>
</evidence>
<dbReference type="InterPro" id="IPR005828">
    <property type="entry name" value="MFS_sugar_transport-like"/>
</dbReference>
<reference evidence="9 10" key="1">
    <citation type="journal article" date="2016" name="Nat. Commun.">
        <title>Extremotolerant tardigrade genome and improved radiotolerance of human cultured cells by tardigrade-unique protein.</title>
        <authorList>
            <person name="Hashimoto T."/>
            <person name="Horikawa D.D."/>
            <person name="Saito Y."/>
            <person name="Kuwahara H."/>
            <person name="Kozuka-Hata H."/>
            <person name="Shin-I T."/>
            <person name="Minakuchi Y."/>
            <person name="Ohishi K."/>
            <person name="Motoyama A."/>
            <person name="Aizu T."/>
            <person name="Enomoto A."/>
            <person name="Kondo K."/>
            <person name="Tanaka S."/>
            <person name="Hara Y."/>
            <person name="Koshikawa S."/>
            <person name="Sagara H."/>
            <person name="Miura T."/>
            <person name="Yokobori S."/>
            <person name="Miyagawa K."/>
            <person name="Suzuki Y."/>
            <person name="Kubo T."/>
            <person name="Oyama M."/>
            <person name="Kohara Y."/>
            <person name="Fujiyama A."/>
            <person name="Arakawa K."/>
            <person name="Katayama T."/>
            <person name="Toyoda A."/>
            <person name="Kunieda T."/>
        </authorList>
    </citation>
    <scope>NUCLEOTIDE SEQUENCE [LARGE SCALE GENOMIC DNA]</scope>
    <source>
        <strain evidence="9 10">YOKOZUNA-1</strain>
    </source>
</reference>
<dbReference type="PROSITE" id="PS00217">
    <property type="entry name" value="SUGAR_TRANSPORT_2"/>
    <property type="match status" value="1"/>
</dbReference>
<keyword evidence="3 7" id="KW-0812">Transmembrane</keyword>
<evidence type="ECO:0000313" key="10">
    <source>
        <dbReference type="Proteomes" id="UP000186922"/>
    </source>
</evidence>
<feature type="transmembrane region" description="Helical" evidence="7">
    <location>
        <begin position="393"/>
        <end position="412"/>
    </location>
</feature>
<comment type="similarity">
    <text evidence="6">Belongs to the major facilitator superfamily. Sugar transporter (TC 2.A.1.1) family.</text>
</comment>
<keyword evidence="2 6" id="KW-0813">Transport</keyword>
<feature type="transmembrane region" description="Helical" evidence="7">
    <location>
        <begin position="336"/>
        <end position="356"/>
    </location>
</feature>
<gene>
    <name evidence="9" type="primary">RvY_15913-1</name>
    <name evidence="9" type="synonym">RvY_15913.1</name>
    <name evidence="9" type="ORF">RvY_15913</name>
</gene>
<dbReference type="PROSITE" id="PS50850">
    <property type="entry name" value="MFS"/>
    <property type="match status" value="1"/>
</dbReference>
<proteinExistence type="inferred from homology"/>
<dbReference type="NCBIfam" id="TIGR00879">
    <property type="entry name" value="SP"/>
    <property type="match status" value="1"/>
</dbReference>
<feature type="transmembrane region" description="Helical" evidence="7">
    <location>
        <begin position="461"/>
        <end position="480"/>
    </location>
</feature>
<comment type="caution">
    <text evidence="9">The sequence shown here is derived from an EMBL/GenBank/DDBJ whole genome shotgun (WGS) entry which is preliminary data.</text>
</comment>
<accession>A0A1D1VWK5</accession>
<evidence type="ECO:0000256" key="5">
    <source>
        <dbReference type="ARBA" id="ARBA00023136"/>
    </source>
</evidence>
<dbReference type="InterPro" id="IPR036259">
    <property type="entry name" value="MFS_trans_sf"/>
</dbReference>
<dbReference type="GO" id="GO:0015149">
    <property type="term" value="F:hexose transmembrane transporter activity"/>
    <property type="evidence" value="ECO:0007669"/>
    <property type="project" value="TreeGrafter"/>
</dbReference>
<dbReference type="STRING" id="947166.A0A1D1VWK5"/>
<evidence type="ECO:0000256" key="2">
    <source>
        <dbReference type="ARBA" id="ARBA00022448"/>
    </source>
</evidence>
<evidence type="ECO:0000256" key="7">
    <source>
        <dbReference type="SAM" id="Phobius"/>
    </source>
</evidence>
<dbReference type="InterPro" id="IPR020846">
    <property type="entry name" value="MFS_dom"/>
</dbReference>
<dbReference type="OrthoDB" id="4540492at2759"/>
<dbReference type="PANTHER" id="PTHR23503">
    <property type="entry name" value="SOLUTE CARRIER FAMILY 2"/>
    <property type="match status" value="1"/>
</dbReference>
<feature type="transmembrane region" description="Helical" evidence="7">
    <location>
        <begin position="123"/>
        <end position="143"/>
    </location>
</feature>
<sequence>MAVTGTLVFAVLSAALSSFLFGYNIGVINAPRVIVAQWIRRVHCERDGGTYQTTPPPPGEENSTTIWCRYYDEASAGKIMFTDNTMLNTLWSLVSAIFCLGALIAAMSLSFFVNRFGRKGTMLINNVTAIAGAVCMLLSYYVMSHELLIVGRFIIGLNAGLNSGAPPMYLTEIAPASLRGAIGSVHQLVIVVGVLISQILGLPFILGSETLWPILFGFSLVPAALQLLTLSFCPESPRHLYLNRNDVDGARKALDFFQRTSDVTADMDQMKREHEESRDQPKVTMTDIFRDRFLRRIMLICIMVMLSQQFSGINAVMFYSTAIFTSAGMVGVHAQYATVAMSSIFVVASTIACLVVDKLGRRILLLAGLIGMCITTILLVVFMKLMINEGMEWASYASVFSVILFVVFFAYGPGPIPWFLASELFTQGPRAPATSVVAGVNWLSTLIITFTFPLIESNLNEYTFLIFTTCLVGFIVYTYMKVPETKGKRIDEIQAEMRQRL</sequence>
<dbReference type="PRINTS" id="PR00171">
    <property type="entry name" value="SUGRTRNSPORT"/>
</dbReference>
<dbReference type="InterPro" id="IPR003663">
    <property type="entry name" value="Sugar/inositol_transpt"/>
</dbReference>
<dbReference type="Gene3D" id="1.20.1250.20">
    <property type="entry name" value="MFS general substrate transporter like domains"/>
    <property type="match status" value="1"/>
</dbReference>
<dbReference type="GO" id="GO:0016020">
    <property type="term" value="C:membrane"/>
    <property type="evidence" value="ECO:0007669"/>
    <property type="project" value="UniProtKB-SubCell"/>
</dbReference>